<evidence type="ECO:0000256" key="2">
    <source>
        <dbReference type="ARBA" id="ARBA00007883"/>
    </source>
</evidence>
<keyword evidence="12" id="KW-1185">Reference proteome</keyword>
<proteinExistence type="inferred from homology"/>
<protein>
    <submittedName>
        <fullName evidence="11">Integral membrane protein</fullName>
    </submittedName>
</protein>
<keyword evidence="4" id="KW-0732">Signal</keyword>
<dbReference type="GO" id="GO:0042147">
    <property type="term" value="P:retrograde transport, endosome to Golgi"/>
    <property type="evidence" value="ECO:0007669"/>
    <property type="project" value="TreeGrafter"/>
</dbReference>
<name>A0A068S0D8_9FUNG</name>
<evidence type="ECO:0000256" key="1">
    <source>
        <dbReference type="ARBA" id="ARBA00004141"/>
    </source>
</evidence>
<dbReference type="EMBL" id="CBTN010000032">
    <property type="protein sequence ID" value="CDH55729.1"/>
    <property type="molecule type" value="Genomic_DNA"/>
</dbReference>
<feature type="transmembrane region" description="Helical" evidence="8">
    <location>
        <begin position="361"/>
        <end position="387"/>
    </location>
</feature>
<feature type="region of interest" description="Disordered" evidence="7">
    <location>
        <begin position="532"/>
        <end position="600"/>
    </location>
</feature>
<feature type="compositionally biased region" description="Acidic residues" evidence="7">
    <location>
        <begin position="579"/>
        <end position="589"/>
    </location>
</feature>
<dbReference type="PANTHER" id="PTHR21229">
    <property type="entry name" value="LUNG SEVEN TRANSMEMBRANE RECEPTOR"/>
    <property type="match status" value="1"/>
</dbReference>
<organism evidence="11 12">
    <name type="scientific">Lichtheimia corymbifera JMRC:FSU:9682</name>
    <dbReference type="NCBI Taxonomy" id="1263082"/>
    <lineage>
        <taxon>Eukaryota</taxon>
        <taxon>Fungi</taxon>
        <taxon>Fungi incertae sedis</taxon>
        <taxon>Mucoromycota</taxon>
        <taxon>Mucoromycotina</taxon>
        <taxon>Mucoromycetes</taxon>
        <taxon>Mucorales</taxon>
        <taxon>Lichtheimiaceae</taxon>
        <taxon>Lichtheimia</taxon>
    </lineage>
</organism>
<dbReference type="VEuPathDB" id="FungiDB:LCOR_06845.1"/>
<sequence length="600" mass="66501">MSSNEPFPFLAISIGGLITTAGGVKCVGALVSLLPHKSIFMRSWQKALTLLSLLPLATQVVRGDATHMSSNDYFTTECSGVWSKGSIPGGQDAFIKVDFADSSQGKTALLVYEWQDFDHVGRTMGNDTVGGRKKVVCDEEAITQRLCNASSYGEFLVSSGGNDSSIFTTAIHLNKSEESALYKVDNTGYYCVSILPANRDNESISTFDATIEWKNPYGNLPAGDYPKLLFYGIFSLIYLAVGLFWGIQSFRYWSDILPVQHFLSGTIFFLIVEMAINWGFWEAYNQTGSPSYGLLALVALTSAGRNSMSFFMLLVVCMGYSVVKPSLGATMKKCVVLACTHFFFGVVYSLGVMLLDPETAGFLVLLVIFPLAITMSAFYVWIFSSLGATINTLEIRKQHVKALMYTRLYRLLIFSVLMVVLIFVINMFAFSGSSEVDWDANSWQWRWIMLDGSLNILYFVVFFVIIILWRPTSNNQRYGLQQISQDEDEALDLEDQLRRAGESRGLNDDEAAIFEVGDDDLSDDGHDKVKLVSVPARQSTETRSSPPSYAAATSSSAQQHQAPSTPNNRGESEGNALLQEEDDDEPDDDERAHLTKNARK</sequence>
<feature type="transmembrane region" description="Helical" evidence="8">
    <location>
        <begin position="408"/>
        <end position="428"/>
    </location>
</feature>
<feature type="domain" description="GOST seven transmembrane" evidence="9">
    <location>
        <begin position="226"/>
        <end position="476"/>
    </location>
</feature>
<evidence type="ECO:0000256" key="3">
    <source>
        <dbReference type="ARBA" id="ARBA00022692"/>
    </source>
</evidence>
<evidence type="ECO:0000313" key="12">
    <source>
        <dbReference type="Proteomes" id="UP000027586"/>
    </source>
</evidence>
<dbReference type="Pfam" id="PF21902">
    <property type="entry name" value="PTM1-like_N"/>
    <property type="match status" value="1"/>
</dbReference>
<dbReference type="InterPro" id="IPR009637">
    <property type="entry name" value="GPR107/GPR108-like"/>
</dbReference>
<reference evidence="11" key="1">
    <citation type="submission" date="2013-08" db="EMBL/GenBank/DDBJ databases">
        <title>Gene expansion shapes genome architecture in the human pathogen Lichtheimia corymbifera: an evolutionary genomics analysis in the ancient terrestrial Mucorales (Mucoromycotina).</title>
        <authorList>
            <person name="Schwartze V.U."/>
            <person name="Winter S."/>
            <person name="Shelest E."/>
            <person name="Marcet-Houben M."/>
            <person name="Horn F."/>
            <person name="Wehner S."/>
            <person name="Hoffmann K."/>
            <person name="Riege K."/>
            <person name="Sammeth M."/>
            <person name="Nowrousian M."/>
            <person name="Valiante V."/>
            <person name="Linde J."/>
            <person name="Jacobsen I.D."/>
            <person name="Marz M."/>
            <person name="Brakhage A.A."/>
            <person name="Gabaldon T."/>
            <person name="Bocker S."/>
            <person name="Voigt K."/>
        </authorList>
    </citation>
    <scope>NUCLEOTIDE SEQUENCE [LARGE SCALE GENOMIC DNA]</scope>
    <source>
        <strain evidence="11">FSU 9682</strain>
    </source>
</reference>
<feature type="transmembrane region" description="Helical" evidence="8">
    <location>
        <begin position="448"/>
        <end position="469"/>
    </location>
</feature>
<keyword evidence="5 8" id="KW-1133">Transmembrane helix</keyword>
<feature type="transmembrane region" description="Helical" evidence="8">
    <location>
        <begin position="292"/>
        <end position="323"/>
    </location>
</feature>
<feature type="compositionally biased region" description="Low complexity" evidence="7">
    <location>
        <begin position="544"/>
        <end position="566"/>
    </location>
</feature>
<keyword evidence="6 8" id="KW-0472">Membrane</keyword>
<feature type="domain" description="PTM1-like N-terminal" evidence="10">
    <location>
        <begin position="77"/>
        <end position="215"/>
    </location>
</feature>
<evidence type="ECO:0000256" key="8">
    <source>
        <dbReference type="SAM" id="Phobius"/>
    </source>
</evidence>
<dbReference type="GO" id="GO:0005794">
    <property type="term" value="C:Golgi apparatus"/>
    <property type="evidence" value="ECO:0007669"/>
    <property type="project" value="TreeGrafter"/>
</dbReference>
<dbReference type="AlphaFoldDB" id="A0A068S0D8"/>
<evidence type="ECO:0000256" key="7">
    <source>
        <dbReference type="SAM" id="MobiDB-lite"/>
    </source>
</evidence>
<comment type="subcellular location">
    <subcellularLocation>
        <location evidence="1">Membrane</location>
        <topology evidence="1">Multi-pass membrane protein</topology>
    </subcellularLocation>
</comment>
<dbReference type="Pfam" id="PF06814">
    <property type="entry name" value="GOST_TM"/>
    <property type="match status" value="1"/>
</dbReference>
<dbReference type="GO" id="GO:0016020">
    <property type="term" value="C:membrane"/>
    <property type="evidence" value="ECO:0007669"/>
    <property type="project" value="UniProtKB-SubCell"/>
</dbReference>
<evidence type="ECO:0000259" key="9">
    <source>
        <dbReference type="Pfam" id="PF06814"/>
    </source>
</evidence>
<dbReference type="Proteomes" id="UP000027586">
    <property type="component" value="Unassembled WGS sequence"/>
</dbReference>
<feature type="transmembrane region" description="Helical" evidence="8">
    <location>
        <begin position="228"/>
        <end position="247"/>
    </location>
</feature>
<dbReference type="PANTHER" id="PTHR21229:SF1">
    <property type="entry name" value="GH17801P"/>
    <property type="match status" value="1"/>
</dbReference>
<keyword evidence="3 8" id="KW-0812">Transmembrane</keyword>
<feature type="transmembrane region" description="Helical" evidence="8">
    <location>
        <begin position="259"/>
        <end position="280"/>
    </location>
</feature>
<dbReference type="OrthoDB" id="19932at2759"/>
<gene>
    <name evidence="11" type="ORF">LCOR_06845.1</name>
</gene>
<evidence type="ECO:0000256" key="5">
    <source>
        <dbReference type="ARBA" id="ARBA00022989"/>
    </source>
</evidence>
<feature type="transmembrane region" description="Helical" evidence="8">
    <location>
        <begin position="335"/>
        <end position="355"/>
    </location>
</feature>
<evidence type="ECO:0000259" key="10">
    <source>
        <dbReference type="Pfam" id="PF21902"/>
    </source>
</evidence>
<dbReference type="GO" id="GO:0005829">
    <property type="term" value="C:cytosol"/>
    <property type="evidence" value="ECO:0007669"/>
    <property type="project" value="GOC"/>
</dbReference>
<accession>A0A068S0D8</accession>
<comment type="caution">
    <text evidence="11">The sequence shown here is derived from an EMBL/GenBank/DDBJ whole genome shotgun (WGS) entry which is preliminary data.</text>
</comment>
<evidence type="ECO:0000313" key="11">
    <source>
        <dbReference type="EMBL" id="CDH55729.1"/>
    </source>
</evidence>
<comment type="similarity">
    <text evidence="2">Belongs to the LU7TM family.</text>
</comment>
<evidence type="ECO:0000256" key="6">
    <source>
        <dbReference type="ARBA" id="ARBA00023136"/>
    </source>
</evidence>
<dbReference type="InterPro" id="IPR053938">
    <property type="entry name" value="PTM1-like_N"/>
</dbReference>
<dbReference type="InterPro" id="IPR053937">
    <property type="entry name" value="GOST_TM"/>
</dbReference>
<evidence type="ECO:0000256" key="4">
    <source>
        <dbReference type="ARBA" id="ARBA00022729"/>
    </source>
</evidence>